<dbReference type="Pfam" id="PF01161">
    <property type="entry name" value="PBP"/>
    <property type="match status" value="1"/>
</dbReference>
<sequence>MLRRFRAGAHRSPLAAPQYAGADTIDITSSAFGDGGPIPQKHAGAAVGENVSPPLRWSGVPAPTKQLALVIDDVDVPGPKPLMHTIALIEADRRSLDEGELTPGADGVRFVKAFGHTYVGPAPIPGHGAHHYRFLLFALDEPVPADVADHKAFLAAIAGHVLARGALTGTYER</sequence>
<evidence type="ECO:0008006" key="4">
    <source>
        <dbReference type="Google" id="ProtNLM"/>
    </source>
</evidence>
<dbReference type="Proteomes" id="UP000094243">
    <property type="component" value="Unassembled WGS sequence"/>
</dbReference>
<evidence type="ECO:0000313" key="2">
    <source>
        <dbReference type="EMBL" id="ODQ95825.1"/>
    </source>
</evidence>
<evidence type="ECO:0000256" key="1">
    <source>
        <dbReference type="ARBA" id="ARBA00007120"/>
    </source>
</evidence>
<name>A0A1E3S0Y3_9MYCO</name>
<gene>
    <name evidence="2" type="ORF">BHQ17_03775</name>
</gene>
<evidence type="ECO:0000313" key="3">
    <source>
        <dbReference type="Proteomes" id="UP000094243"/>
    </source>
</evidence>
<dbReference type="CDD" id="cd00865">
    <property type="entry name" value="PEBP_bact_arch"/>
    <property type="match status" value="1"/>
</dbReference>
<dbReference type="Gene3D" id="3.90.280.10">
    <property type="entry name" value="PEBP-like"/>
    <property type="match status" value="1"/>
</dbReference>
<proteinExistence type="inferred from homology"/>
<reference evidence="3" key="1">
    <citation type="submission" date="2016-09" db="EMBL/GenBank/DDBJ databases">
        <authorList>
            <person name="Greninger A.L."/>
            <person name="Jerome K.R."/>
            <person name="Mcnair B."/>
            <person name="Wallis C."/>
            <person name="Fang F."/>
        </authorList>
    </citation>
    <scope>NUCLEOTIDE SEQUENCE [LARGE SCALE GENOMIC DNA]</scope>
    <source>
        <strain evidence="3">M7</strain>
    </source>
</reference>
<comment type="similarity">
    <text evidence="1">Belongs to the UPF0098 family.</text>
</comment>
<accession>A0A1E3S0Y3</accession>
<comment type="caution">
    <text evidence="2">The sequence shown here is derived from an EMBL/GenBank/DDBJ whole genome shotgun (WGS) entry which is preliminary data.</text>
</comment>
<dbReference type="SUPFAM" id="SSF49777">
    <property type="entry name" value="PEBP-like"/>
    <property type="match status" value="1"/>
</dbReference>
<dbReference type="AlphaFoldDB" id="A0A1E3S0Y3"/>
<dbReference type="PANTHER" id="PTHR30289:SF1">
    <property type="entry name" value="PEBP (PHOSPHATIDYLETHANOLAMINE-BINDING PROTEIN) FAMILY PROTEIN"/>
    <property type="match status" value="1"/>
</dbReference>
<dbReference type="InterPro" id="IPR008914">
    <property type="entry name" value="PEBP"/>
</dbReference>
<dbReference type="EMBL" id="MIGZ01000012">
    <property type="protein sequence ID" value="ODQ95825.1"/>
    <property type="molecule type" value="Genomic_DNA"/>
</dbReference>
<dbReference type="InterPro" id="IPR036610">
    <property type="entry name" value="PEBP-like_sf"/>
</dbReference>
<dbReference type="InterPro" id="IPR005247">
    <property type="entry name" value="YbhB_YbcL/LppC-like"/>
</dbReference>
<protein>
    <recommendedName>
        <fullName evidence="4">Phosphatidylethanolamine-binding protein</fullName>
    </recommendedName>
</protein>
<keyword evidence="3" id="KW-1185">Reference proteome</keyword>
<organism evidence="2 3">
    <name type="scientific">Mycolicibacterium holsaticum</name>
    <dbReference type="NCBI Taxonomy" id="152142"/>
    <lineage>
        <taxon>Bacteria</taxon>
        <taxon>Bacillati</taxon>
        <taxon>Actinomycetota</taxon>
        <taxon>Actinomycetes</taxon>
        <taxon>Mycobacteriales</taxon>
        <taxon>Mycobacteriaceae</taxon>
        <taxon>Mycolicibacterium</taxon>
    </lineage>
</organism>
<dbReference type="PANTHER" id="PTHR30289">
    <property type="entry name" value="UNCHARACTERIZED PROTEIN YBCL-RELATED"/>
    <property type="match status" value="1"/>
</dbReference>